<gene>
    <name evidence="1" type="primary">GTF2IRD2_4</name>
    <name evidence="1" type="ORF">TNIN_333051</name>
</gene>
<dbReference type="OrthoDB" id="6417506at2759"/>
<proteinExistence type="predicted"/>
<keyword evidence="2" id="KW-1185">Reference proteome</keyword>
<accession>A0A8X6XER9</accession>
<comment type="caution">
    <text evidence="1">The sequence shown here is derived from an EMBL/GenBank/DDBJ whole genome shotgun (WGS) entry which is preliminary data.</text>
</comment>
<reference evidence="1" key="1">
    <citation type="submission" date="2020-08" db="EMBL/GenBank/DDBJ databases">
        <title>Multicomponent nature underlies the extraordinary mechanical properties of spider dragline silk.</title>
        <authorList>
            <person name="Kono N."/>
            <person name="Nakamura H."/>
            <person name="Mori M."/>
            <person name="Yoshida Y."/>
            <person name="Ohtoshi R."/>
            <person name="Malay A.D."/>
            <person name="Moran D.A.P."/>
            <person name="Tomita M."/>
            <person name="Numata K."/>
            <person name="Arakawa K."/>
        </authorList>
    </citation>
    <scope>NUCLEOTIDE SEQUENCE</scope>
</reference>
<organism evidence="1 2">
    <name type="scientific">Trichonephila inaurata madagascariensis</name>
    <dbReference type="NCBI Taxonomy" id="2747483"/>
    <lineage>
        <taxon>Eukaryota</taxon>
        <taxon>Metazoa</taxon>
        <taxon>Ecdysozoa</taxon>
        <taxon>Arthropoda</taxon>
        <taxon>Chelicerata</taxon>
        <taxon>Arachnida</taxon>
        <taxon>Araneae</taxon>
        <taxon>Araneomorphae</taxon>
        <taxon>Entelegynae</taxon>
        <taxon>Araneoidea</taxon>
        <taxon>Nephilidae</taxon>
        <taxon>Trichonephila</taxon>
        <taxon>Trichonephila inaurata</taxon>
    </lineage>
</organism>
<dbReference type="EMBL" id="BMAV01008580">
    <property type="protein sequence ID" value="GFY52265.1"/>
    <property type="molecule type" value="Genomic_DNA"/>
</dbReference>
<evidence type="ECO:0000313" key="1">
    <source>
        <dbReference type="EMBL" id="GFY52265.1"/>
    </source>
</evidence>
<name>A0A8X6XER9_9ARAC</name>
<dbReference type="PANTHER" id="PTHR45913:SF5">
    <property type="entry name" value="GENERAL TRANSCRIPTION FACTOR II-I REPEAT DOMAIN-CONTAINING PROTEIN 2A-LIKE PROTEIN"/>
    <property type="match status" value="1"/>
</dbReference>
<dbReference type="PANTHER" id="PTHR45913">
    <property type="entry name" value="EPM2A-INTERACTING PROTEIN 1"/>
    <property type="match status" value="1"/>
</dbReference>
<evidence type="ECO:0000313" key="2">
    <source>
        <dbReference type="Proteomes" id="UP000886998"/>
    </source>
</evidence>
<dbReference type="Proteomes" id="UP000886998">
    <property type="component" value="Unassembled WGS sequence"/>
</dbReference>
<protein>
    <submittedName>
        <fullName evidence="1">General transcription factor II-I repeat domain-containing protein 2</fullName>
    </submittedName>
</protein>
<dbReference type="AlphaFoldDB" id="A0A8X6XER9"/>
<sequence>MRERIRDFKYFSLAFHKSRDRSDTAQLVFVREVNKSFQVTEEMLNLITLKDTVENCLCKNNLCLEILFGISTDKAPVMIGKAKGAVKLQIDKTHRIQTQN</sequence>